<feature type="non-terminal residue" evidence="1">
    <location>
        <position position="1"/>
    </location>
</feature>
<sequence>RSFTLNSHIKSFSRVKNYGGRIEVSAGYCESF</sequence>
<evidence type="ECO:0000313" key="1">
    <source>
        <dbReference type="EMBL" id="SVD28613.1"/>
    </source>
</evidence>
<gene>
    <name evidence="1" type="ORF">METZ01_LOCUS381467</name>
</gene>
<reference evidence="1" key="1">
    <citation type="submission" date="2018-05" db="EMBL/GenBank/DDBJ databases">
        <authorList>
            <person name="Lanie J.A."/>
            <person name="Ng W.-L."/>
            <person name="Kazmierczak K.M."/>
            <person name="Andrzejewski T.M."/>
            <person name="Davidsen T.M."/>
            <person name="Wayne K.J."/>
            <person name="Tettelin H."/>
            <person name="Glass J.I."/>
            <person name="Rusch D."/>
            <person name="Podicherti R."/>
            <person name="Tsui H.-C.T."/>
            <person name="Winkler M.E."/>
        </authorList>
    </citation>
    <scope>NUCLEOTIDE SEQUENCE</scope>
</reference>
<name>A0A382U2W9_9ZZZZ</name>
<accession>A0A382U2W9</accession>
<proteinExistence type="predicted"/>
<organism evidence="1">
    <name type="scientific">marine metagenome</name>
    <dbReference type="NCBI Taxonomy" id="408172"/>
    <lineage>
        <taxon>unclassified sequences</taxon>
        <taxon>metagenomes</taxon>
        <taxon>ecological metagenomes</taxon>
    </lineage>
</organism>
<protein>
    <submittedName>
        <fullName evidence="1">Uncharacterized protein</fullName>
    </submittedName>
</protein>
<dbReference type="AlphaFoldDB" id="A0A382U2W9"/>
<dbReference type="EMBL" id="UINC01141083">
    <property type="protein sequence ID" value="SVD28613.1"/>
    <property type="molecule type" value="Genomic_DNA"/>
</dbReference>